<dbReference type="AlphaFoldDB" id="A0AAD7HND5"/>
<dbReference type="EMBL" id="JARKIB010000204">
    <property type="protein sequence ID" value="KAJ7724196.1"/>
    <property type="molecule type" value="Genomic_DNA"/>
</dbReference>
<evidence type="ECO:0000313" key="1">
    <source>
        <dbReference type="EMBL" id="KAJ7724196.1"/>
    </source>
</evidence>
<gene>
    <name evidence="1" type="ORF">B0H16DRAFT_1247244</name>
</gene>
<protein>
    <submittedName>
        <fullName evidence="1">Uncharacterized protein</fullName>
    </submittedName>
</protein>
<accession>A0AAD7HND5</accession>
<name>A0AAD7HND5_9AGAR</name>
<sequence length="148" mass="16878">PKWAREARASLRNGTEEWGEDWCKVIGLWWALEKSTRFSSSNKAFPATGRPEEVKNWVKCARKGTPTMKKPEEFASAWEGWWKAINPEWRVAADGTLKQSGEGEWSTMEVPGVNGFLSVLMCLRWWKEGGVNGDWTACVADVTWVLER</sequence>
<feature type="non-terminal residue" evidence="1">
    <location>
        <position position="148"/>
    </location>
</feature>
<proteinExistence type="predicted"/>
<dbReference type="Proteomes" id="UP001215598">
    <property type="component" value="Unassembled WGS sequence"/>
</dbReference>
<reference evidence="1" key="1">
    <citation type="submission" date="2023-03" db="EMBL/GenBank/DDBJ databases">
        <title>Massive genome expansion in bonnet fungi (Mycena s.s.) driven by repeated elements and novel gene families across ecological guilds.</title>
        <authorList>
            <consortium name="Lawrence Berkeley National Laboratory"/>
            <person name="Harder C.B."/>
            <person name="Miyauchi S."/>
            <person name="Viragh M."/>
            <person name="Kuo A."/>
            <person name="Thoen E."/>
            <person name="Andreopoulos B."/>
            <person name="Lu D."/>
            <person name="Skrede I."/>
            <person name="Drula E."/>
            <person name="Henrissat B."/>
            <person name="Morin E."/>
            <person name="Kohler A."/>
            <person name="Barry K."/>
            <person name="LaButti K."/>
            <person name="Morin E."/>
            <person name="Salamov A."/>
            <person name="Lipzen A."/>
            <person name="Mereny Z."/>
            <person name="Hegedus B."/>
            <person name="Baldrian P."/>
            <person name="Stursova M."/>
            <person name="Weitz H."/>
            <person name="Taylor A."/>
            <person name="Grigoriev I.V."/>
            <person name="Nagy L.G."/>
            <person name="Martin F."/>
            <person name="Kauserud H."/>
        </authorList>
    </citation>
    <scope>NUCLEOTIDE SEQUENCE</scope>
    <source>
        <strain evidence="1">CBHHK182m</strain>
    </source>
</reference>
<keyword evidence="2" id="KW-1185">Reference proteome</keyword>
<comment type="caution">
    <text evidence="1">The sequence shown here is derived from an EMBL/GenBank/DDBJ whole genome shotgun (WGS) entry which is preliminary data.</text>
</comment>
<evidence type="ECO:0000313" key="2">
    <source>
        <dbReference type="Proteomes" id="UP001215598"/>
    </source>
</evidence>
<feature type="non-terminal residue" evidence="1">
    <location>
        <position position="1"/>
    </location>
</feature>
<organism evidence="1 2">
    <name type="scientific">Mycena metata</name>
    <dbReference type="NCBI Taxonomy" id="1033252"/>
    <lineage>
        <taxon>Eukaryota</taxon>
        <taxon>Fungi</taxon>
        <taxon>Dikarya</taxon>
        <taxon>Basidiomycota</taxon>
        <taxon>Agaricomycotina</taxon>
        <taxon>Agaricomycetes</taxon>
        <taxon>Agaricomycetidae</taxon>
        <taxon>Agaricales</taxon>
        <taxon>Marasmiineae</taxon>
        <taxon>Mycenaceae</taxon>
        <taxon>Mycena</taxon>
    </lineage>
</organism>